<reference evidence="3" key="2">
    <citation type="journal article" date="2017" name="Nat. Plants">
        <title>The Aegilops tauschii genome reveals multiple impacts of transposons.</title>
        <authorList>
            <person name="Zhao G."/>
            <person name="Zou C."/>
            <person name="Li K."/>
            <person name="Wang K."/>
            <person name="Li T."/>
            <person name="Gao L."/>
            <person name="Zhang X."/>
            <person name="Wang H."/>
            <person name="Yang Z."/>
            <person name="Liu X."/>
            <person name="Jiang W."/>
            <person name="Mao L."/>
            <person name="Kong X."/>
            <person name="Jiao Y."/>
            <person name="Jia J."/>
        </authorList>
    </citation>
    <scope>NUCLEOTIDE SEQUENCE [LARGE SCALE GENOMIC DNA]</scope>
    <source>
        <strain evidence="3">cv. AL8/78</strain>
    </source>
</reference>
<feature type="transmembrane region" description="Helical" evidence="1">
    <location>
        <begin position="41"/>
        <end position="59"/>
    </location>
</feature>
<name>A0A452YK32_AEGTS</name>
<reference evidence="3" key="1">
    <citation type="journal article" date="2014" name="Science">
        <title>Ancient hybridizations among the ancestral genomes of bread wheat.</title>
        <authorList>
            <consortium name="International Wheat Genome Sequencing Consortium,"/>
            <person name="Marcussen T."/>
            <person name="Sandve S.R."/>
            <person name="Heier L."/>
            <person name="Spannagl M."/>
            <person name="Pfeifer M."/>
            <person name="Jakobsen K.S."/>
            <person name="Wulff B.B."/>
            <person name="Steuernagel B."/>
            <person name="Mayer K.F."/>
            <person name="Olsen O.A."/>
        </authorList>
    </citation>
    <scope>NUCLEOTIDE SEQUENCE [LARGE SCALE GENOMIC DNA]</scope>
    <source>
        <strain evidence="3">cv. AL8/78</strain>
    </source>
</reference>
<sequence>AFRVYLLIRAYFVLLVTANVLIKVSPVAVSHINQPMPDYERIQQAGFIVSSWIVLLATYEQMKEQQIDEWCPSLLVRSELVSSEPWSDIRDSGAAGVSDFLLLGVRSNNFRRIDVHPQGAELQSQDGPG</sequence>
<protein>
    <submittedName>
        <fullName evidence="2">Uncharacterized protein</fullName>
    </submittedName>
</protein>
<dbReference type="AlphaFoldDB" id="A0A452YK32"/>
<accession>A0A452YK32</accession>
<reference evidence="2" key="5">
    <citation type="journal article" date="2021" name="G3 (Bethesda)">
        <title>Aegilops tauschii genome assembly Aet v5.0 features greater sequence contiguity and improved annotation.</title>
        <authorList>
            <person name="Wang L."/>
            <person name="Zhu T."/>
            <person name="Rodriguez J.C."/>
            <person name="Deal K.R."/>
            <person name="Dubcovsky J."/>
            <person name="McGuire P.E."/>
            <person name="Lux T."/>
            <person name="Spannagl M."/>
            <person name="Mayer K.F.X."/>
            <person name="Baldrich P."/>
            <person name="Meyers B.C."/>
            <person name="Huo N."/>
            <person name="Gu Y.Q."/>
            <person name="Zhou H."/>
            <person name="Devos K.M."/>
            <person name="Bennetzen J.L."/>
            <person name="Unver T."/>
            <person name="Budak H."/>
            <person name="Gulick P.J."/>
            <person name="Galiba G."/>
            <person name="Kalapos B."/>
            <person name="Nelson D.R."/>
            <person name="Li P."/>
            <person name="You F.M."/>
            <person name="Luo M.C."/>
            <person name="Dvorak J."/>
        </authorList>
    </citation>
    <scope>NUCLEOTIDE SEQUENCE [LARGE SCALE GENOMIC DNA]</scope>
    <source>
        <strain evidence="2">cv. AL8/78</strain>
    </source>
</reference>
<organism evidence="2 3">
    <name type="scientific">Aegilops tauschii subsp. strangulata</name>
    <name type="common">Goatgrass</name>
    <dbReference type="NCBI Taxonomy" id="200361"/>
    <lineage>
        <taxon>Eukaryota</taxon>
        <taxon>Viridiplantae</taxon>
        <taxon>Streptophyta</taxon>
        <taxon>Embryophyta</taxon>
        <taxon>Tracheophyta</taxon>
        <taxon>Spermatophyta</taxon>
        <taxon>Magnoliopsida</taxon>
        <taxon>Liliopsida</taxon>
        <taxon>Poales</taxon>
        <taxon>Poaceae</taxon>
        <taxon>BOP clade</taxon>
        <taxon>Pooideae</taxon>
        <taxon>Triticodae</taxon>
        <taxon>Triticeae</taxon>
        <taxon>Triticinae</taxon>
        <taxon>Aegilops</taxon>
    </lineage>
</organism>
<proteinExistence type="predicted"/>
<evidence type="ECO:0000256" key="1">
    <source>
        <dbReference type="SAM" id="Phobius"/>
    </source>
</evidence>
<keyword evidence="1" id="KW-1133">Transmembrane helix</keyword>
<feature type="transmembrane region" description="Helical" evidence="1">
    <location>
        <begin position="7"/>
        <end position="29"/>
    </location>
</feature>
<keyword evidence="3" id="KW-1185">Reference proteome</keyword>
<dbReference type="Gramene" id="AET1Gv20438500.4">
    <property type="protein sequence ID" value="AET1Gv20438500.4"/>
    <property type="gene ID" value="AET1Gv20438500"/>
</dbReference>
<reference evidence="2" key="4">
    <citation type="submission" date="2019-03" db="UniProtKB">
        <authorList>
            <consortium name="EnsemblPlants"/>
        </authorList>
    </citation>
    <scope>IDENTIFICATION</scope>
</reference>
<keyword evidence="1" id="KW-0472">Membrane</keyword>
<dbReference type="Proteomes" id="UP000015105">
    <property type="component" value="Chromosome 1D"/>
</dbReference>
<evidence type="ECO:0000313" key="2">
    <source>
        <dbReference type="EnsemblPlants" id="AET1Gv20438500.4"/>
    </source>
</evidence>
<reference evidence="2" key="3">
    <citation type="journal article" date="2017" name="Nature">
        <title>Genome sequence of the progenitor of the wheat D genome Aegilops tauschii.</title>
        <authorList>
            <person name="Luo M.C."/>
            <person name="Gu Y.Q."/>
            <person name="Puiu D."/>
            <person name="Wang H."/>
            <person name="Twardziok S.O."/>
            <person name="Deal K.R."/>
            <person name="Huo N."/>
            <person name="Zhu T."/>
            <person name="Wang L."/>
            <person name="Wang Y."/>
            <person name="McGuire P.E."/>
            <person name="Liu S."/>
            <person name="Long H."/>
            <person name="Ramasamy R.K."/>
            <person name="Rodriguez J.C."/>
            <person name="Van S.L."/>
            <person name="Yuan L."/>
            <person name="Wang Z."/>
            <person name="Xia Z."/>
            <person name="Xiao L."/>
            <person name="Anderson O.D."/>
            <person name="Ouyang S."/>
            <person name="Liang Y."/>
            <person name="Zimin A.V."/>
            <person name="Pertea G."/>
            <person name="Qi P."/>
            <person name="Bennetzen J.L."/>
            <person name="Dai X."/>
            <person name="Dawson M.W."/>
            <person name="Muller H.G."/>
            <person name="Kugler K."/>
            <person name="Rivarola-Duarte L."/>
            <person name="Spannagl M."/>
            <person name="Mayer K.F.X."/>
            <person name="Lu F.H."/>
            <person name="Bevan M.W."/>
            <person name="Leroy P."/>
            <person name="Li P."/>
            <person name="You F.M."/>
            <person name="Sun Q."/>
            <person name="Liu Z."/>
            <person name="Lyons E."/>
            <person name="Wicker T."/>
            <person name="Salzberg S.L."/>
            <person name="Devos K.M."/>
            <person name="Dvorak J."/>
        </authorList>
    </citation>
    <scope>NUCLEOTIDE SEQUENCE [LARGE SCALE GENOMIC DNA]</scope>
    <source>
        <strain evidence="2">cv. AL8/78</strain>
    </source>
</reference>
<dbReference type="EnsemblPlants" id="AET1Gv20438500.4">
    <property type="protein sequence ID" value="AET1Gv20438500.4"/>
    <property type="gene ID" value="AET1Gv20438500"/>
</dbReference>
<keyword evidence="1" id="KW-0812">Transmembrane</keyword>
<evidence type="ECO:0000313" key="3">
    <source>
        <dbReference type="Proteomes" id="UP000015105"/>
    </source>
</evidence>